<keyword evidence="1" id="KW-0472">Membrane</keyword>
<proteinExistence type="predicted"/>
<feature type="transmembrane region" description="Helical" evidence="1">
    <location>
        <begin position="102"/>
        <end position="129"/>
    </location>
</feature>
<gene>
    <name evidence="2" type="ORF">SAMN02745973_00942</name>
</gene>
<dbReference type="PIRSF" id="PIRSF027391">
    <property type="entry name" value="Hpre_diP_synt_I"/>
    <property type="match status" value="1"/>
</dbReference>
<name>A0A1T4LGF5_9FIRM</name>
<dbReference type="EMBL" id="FUWV01000004">
    <property type="protein sequence ID" value="SJZ53677.1"/>
    <property type="molecule type" value="Genomic_DNA"/>
</dbReference>
<dbReference type="AlphaFoldDB" id="A0A1T4LGF5"/>
<dbReference type="InterPro" id="IPR014535">
    <property type="entry name" value="Hpre_diP_synt_I"/>
</dbReference>
<dbReference type="InterPro" id="IPR010898">
    <property type="entry name" value="Hpre_diP_synth_I"/>
</dbReference>
<evidence type="ECO:0000256" key="1">
    <source>
        <dbReference type="SAM" id="Phobius"/>
    </source>
</evidence>
<keyword evidence="1" id="KW-1133">Transmembrane helix</keyword>
<dbReference type="OrthoDB" id="9799095at2"/>
<reference evidence="2 3" key="1">
    <citation type="submission" date="2017-02" db="EMBL/GenBank/DDBJ databases">
        <authorList>
            <person name="Peterson S.W."/>
        </authorList>
    </citation>
    <scope>NUCLEOTIDE SEQUENCE [LARGE SCALE GENOMIC DNA]</scope>
    <source>
        <strain evidence="2 3">DSM 15102</strain>
    </source>
</reference>
<dbReference type="RefSeq" id="WP_087678415.1">
    <property type="nucleotide sequence ID" value="NZ_FUWV01000004.1"/>
</dbReference>
<feature type="transmembrane region" description="Helical" evidence="1">
    <location>
        <begin position="136"/>
        <end position="159"/>
    </location>
</feature>
<accession>A0A1T4LGF5</accession>
<sequence length="173" mass="19175">MKNTRKLVFMALLLSVSLVLHYVEGWIPVPIPAPGVKLGLANIVTMVTIVLFGFKETFILVILRSFTSSILGGAISSFLFSIVGGTLSAIIMYLLYFHNKEYFSLMGISIVGAIFHNIGQLFVASILIFNFSIFTYLPILMLSGIITGYFVGLSAKYILKVLSKHLKFIEKEI</sequence>
<keyword evidence="1" id="KW-0812">Transmembrane</keyword>
<protein>
    <submittedName>
        <fullName evidence="2">Heptaprenyl diphosphate synthase</fullName>
    </submittedName>
</protein>
<dbReference type="Pfam" id="PF07456">
    <property type="entry name" value="Hpre_diP_synt_I"/>
    <property type="match status" value="1"/>
</dbReference>
<organism evidence="2 3">
    <name type="scientific">Garciella nitratireducens DSM 15102</name>
    <dbReference type="NCBI Taxonomy" id="1121911"/>
    <lineage>
        <taxon>Bacteria</taxon>
        <taxon>Bacillati</taxon>
        <taxon>Bacillota</taxon>
        <taxon>Clostridia</taxon>
        <taxon>Eubacteriales</taxon>
        <taxon>Eubacteriaceae</taxon>
        <taxon>Garciella</taxon>
    </lineage>
</organism>
<feature type="transmembrane region" description="Helical" evidence="1">
    <location>
        <begin position="70"/>
        <end position="96"/>
    </location>
</feature>
<keyword evidence="3" id="KW-1185">Reference proteome</keyword>
<evidence type="ECO:0000313" key="3">
    <source>
        <dbReference type="Proteomes" id="UP000196365"/>
    </source>
</evidence>
<feature type="transmembrane region" description="Helical" evidence="1">
    <location>
        <begin position="41"/>
        <end position="63"/>
    </location>
</feature>
<evidence type="ECO:0000313" key="2">
    <source>
        <dbReference type="EMBL" id="SJZ53677.1"/>
    </source>
</evidence>
<dbReference type="Gene3D" id="1.10.1760.20">
    <property type="match status" value="1"/>
</dbReference>
<dbReference type="Proteomes" id="UP000196365">
    <property type="component" value="Unassembled WGS sequence"/>
</dbReference>